<dbReference type="InterPro" id="IPR011990">
    <property type="entry name" value="TPR-like_helical_dom_sf"/>
</dbReference>
<sequence>MGFLITPLFSALHSVALLAVNLLIQTYAKAKLTDVAFDLCRYVEEERGFSSSVSVVSFNVLLHALQRSEKCGGSVWEVYEFMIRRRTYPNVTSLRIMIDAICKEGELQKIVDTVDRIIVGNNDCSRSRFLSPAMVVNCGLMLRILGKGCVAESENDDVVVLLKRLLQKNLLHEKVVYSLVVHAKVVFGNLDYAWGFYLEMVQRGFEGNAFVYTLFIGAFCREGRVGEAIGLLREMQGKGLRPYGETFEHIVVGCAAAEDSEQWWRGCEKGKVEKTNGMLTVLLEKGFLPNDVTYAHLMQGYARKEEVQEVLKLYYEMEYRCVSPGLSVFMTIVRCFCRCGKVEDAEKYLRIMKGRLVRPDVSVYKVLIDGYMKKGESARALRLRDEMASLEV</sequence>
<dbReference type="Proteomes" id="UP000053555">
    <property type="component" value="Unassembled WGS sequence"/>
</dbReference>
<organism evidence="5">
    <name type="scientific">Glycine soja</name>
    <name type="common">Wild soybean</name>
    <dbReference type="NCBI Taxonomy" id="3848"/>
    <lineage>
        <taxon>Eukaryota</taxon>
        <taxon>Viridiplantae</taxon>
        <taxon>Streptophyta</taxon>
        <taxon>Embryophyta</taxon>
        <taxon>Tracheophyta</taxon>
        <taxon>Spermatophyta</taxon>
        <taxon>Magnoliopsida</taxon>
        <taxon>eudicotyledons</taxon>
        <taxon>Gunneridae</taxon>
        <taxon>Pentapetalae</taxon>
        <taxon>rosids</taxon>
        <taxon>fabids</taxon>
        <taxon>Fabales</taxon>
        <taxon>Fabaceae</taxon>
        <taxon>Papilionoideae</taxon>
        <taxon>50 kb inversion clade</taxon>
        <taxon>NPAAA clade</taxon>
        <taxon>indigoferoid/millettioid clade</taxon>
        <taxon>Phaseoleae</taxon>
        <taxon>Glycine</taxon>
        <taxon>Glycine subgen. Soja</taxon>
    </lineage>
</organism>
<dbReference type="Gene3D" id="1.25.40.10">
    <property type="entry name" value="Tetratricopeptide repeat domain"/>
    <property type="match status" value="3"/>
</dbReference>
<dbReference type="NCBIfam" id="TIGR00756">
    <property type="entry name" value="PPR"/>
    <property type="match status" value="3"/>
</dbReference>
<reference evidence="5" key="1">
    <citation type="submission" date="2014-07" db="EMBL/GenBank/DDBJ databases">
        <title>Identification of a novel salt tolerance gene in wild soybean by whole-genome sequencing.</title>
        <authorList>
            <person name="Lam H.-M."/>
            <person name="Qi X."/>
            <person name="Li M.-W."/>
            <person name="Liu X."/>
            <person name="Xie M."/>
            <person name="Ni M."/>
            <person name="Xu X."/>
        </authorList>
    </citation>
    <scope>NUCLEOTIDE SEQUENCE [LARGE SCALE GENOMIC DNA]</scope>
    <source>
        <tissue evidence="5">Root</tissue>
    </source>
</reference>
<dbReference type="AlphaFoldDB" id="A0A0B2SG86"/>
<dbReference type="GO" id="GO:0003729">
    <property type="term" value="F:mRNA binding"/>
    <property type="evidence" value="ECO:0007669"/>
    <property type="project" value="TreeGrafter"/>
</dbReference>
<dbReference type="Pfam" id="PF13041">
    <property type="entry name" value="PPR_2"/>
    <property type="match status" value="1"/>
</dbReference>
<keyword evidence="2" id="KW-0677">Repeat</keyword>
<dbReference type="PANTHER" id="PTHR47933:SF11">
    <property type="entry name" value="PENTATRICOPEPTIDE REPEAT-CONTAINING PROTEIN 2"/>
    <property type="match status" value="1"/>
</dbReference>
<keyword evidence="4" id="KW-0732">Signal</keyword>
<dbReference type="PROSITE" id="PS51375">
    <property type="entry name" value="PPR"/>
    <property type="match status" value="4"/>
</dbReference>
<dbReference type="Pfam" id="PF12854">
    <property type="entry name" value="PPR_1"/>
    <property type="match status" value="1"/>
</dbReference>
<protein>
    <submittedName>
        <fullName evidence="5">Pentatricopeptide repeat-containing protein, mitochondrial</fullName>
    </submittedName>
</protein>
<feature type="repeat" description="PPR" evidence="3">
    <location>
        <begin position="208"/>
        <end position="242"/>
    </location>
</feature>
<gene>
    <name evidence="5" type="ORF">glysoja_039973</name>
</gene>
<accession>A0A0B2SG86</accession>
<dbReference type="InterPro" id="IPR002885">
    <property type="entry name" value="PPR_rpt"/>
</dbReference>
<name>A0A0B2SG86_GLYSO</name>
<dbReference type="InterPro" id="IPR051240">
    <property type="entry name" value="Mito_RNA-Proc/Resp"/>
</dbReference>
<dbReference type="Pfam" id="PF01535">
    <property type="entry name" value="PPR"/>
    <property type="match status" value="1"/>
</dbReference>
<evidence type="ECO:0000256" key="2">
    <source>
        <dbReference type="ARBA" id="ARBA00022737"/>
    </source>
</evidence>
<comment type="similarity">
    <text evidence="1">Belongs to the PPR family. P subfamily.</text>
</comment>
<feature type="repeat" description="PPR" evidence="3">
    <location>
        <begin position="325"/>
        <end position="359"/>
    </location>
</feature>
<evidence type="ECO:0000256" key="1">
    <source>
        <dbReference type="ARBA" id="ARBA00007626"/>
    </source>
</evidence>
<evidence type="ECO:0000256" key="4">
    <source>
        <dbReference type="SAM" id="SignalP"/>
    </source>
</evidence>
<feature type="repeat" description="PPR" evidence="3">
    <location>
        <begin position="360"/>
        <end position="392"/>
    </location>
</feature>
<proteinExistence type="inferred from homology"/>
<evidence type="ECO:0000256" key="3">
    <source>
        <dbReference type="PROSITE-ProRule" id="PRU00708"/>
    </source>
</evidence>
<feature type="signal peptide" evidence="4">
    <location>
        <begin position="1"/>
        <end position="30"/>
    </location>
</feature>
<evidence type="ECO:0000313" key="5">
    <source>
        <dbReference type="EMBL" id="KHN44055.1"/>
    </source>
</evidence>
<feature type="chain" id="PRO_5002076181" evidence="4">
    <location>
        <begin position="31"/>
        <end position="392"/>
    </location>
</feature>
<feature type="repeat" description="PPR" evidence="3">
    <location>
        <begin position="290"/>
        <end position="324"/>
    </location>
</feature>
<dbReference type="EMBL" id="KN643372">
    <property type="protein sequence ID" value="KHN44055.1"/>
    <property type="molecule type" value="Genomic_DNA"/>
</dbReference>
<dbReference type="PANTHER" id="PTHR47933">
    <property type="entry name" value="PENTATRICOPEPTIDE REPEAT-CONTAINING PROTEIN 1, MITOCHONDRIAL"/>
    <property type="match status" value="1"/>
</dbReference>